<reference evidence="1 2" key="1">
    <citation type="submission" date="2020-02" db="EMBL/GenBank/DDBJ databases">
        <authorList>
            <person name="Ma Q."/>
            <person name="Huang Y."/>
            <person name="Song X."/>
            <person name="Pei D."/>
        </authorList>
    </citation>
    <scope>NUCLEOTIDE SEQUENCE [LARGE SCALE GENOMIC DNA]</scope>
    <source>
        <strain evidence="1">Sxm20200214</strain>
        <tissue evidence="1">Leaf</tissue>
    </source>
</reference>
<dbReference type="EMBL" id="JAAMPC010000004">
    <property type="protein sequence ID" value="KAG2315196.1"/>
    <property type="molecule type" value="Genomic_DNA"/>
</dbReference>
<organism evidence="1 2">
    <name type="scientific">Brassica carinata</name>
    <name type="common">Ethiopian mustard</name>
    <name type="synonym">Abyssinian cabbage</name>
    <dbReference type="NCBI Taxonomy" id="52824"/>
    <lineage>
        <taxon>Eukaryota</taxon>
        <taxon>Viridiplantae</taxon>
        <taxon>Streptophyta</taxon>
        <taxon>Embryophyta</taxon>
        <taxon>Tracheophyta</taxon>
        <taxon>Spermatophyta</taxon>
        <taxon>Magnoliopsida</taxon>
        <taxon>eudicotyledons</taxon>
        <taxon>Gunneridae</taxon>
        <taxon>Pentapetalae</taxon>
        <taxon>rosids</taxon>
        <taxon>malvids</taxon>
        <taxon>Brassicales</taxon>
        <taxon>Brassicaceae</taxon>
        <taxon>Brassiceae</taxon>
        <taxon>Brassica</taxon>
    </lineage>
</organism>
<protein>
    <submittedName>
        <fullName evidence="1">Uncharacterized protein</fullName>
    </submittedName>
</protein>
<keyword evidence="2" id="KW-1185">Reference proteome</keyword>
<proteinExistence type="predicted"/>
<comment type="caution">
    <text evidence="1">The sequence shown here is derived from an EMBL/GenBank/DDBJ whole genome shotgun (WGS) entry which is preliminary data.</text>
</comment>
<accession>A0A8X7VPI5</accession>
<evidence type="ECO:0000313" key="2">
    <source>
        <dbReference type="Proteomes" id="UP000886595"/>
    </source>
</evidence>
<dbReference type="AlphaFoldDB" id="A0A8X7VPI5"/>
<dbReference type="Proteomes" id="UP000886595">
    <property type="component" value="Unassembled WGS sequence"/>
</dbReference>
<evidence type="ECO:0000313" key="1">
    <source>
        <dbReference type="EMBL" id="KAG2315196.1"/>
    </source>
</evidence>
<name>A0A8X7VPI5_BRACI</name>
<sequence length="421" mass="46506">MALFPVAELADFSSHRCSPFPGFNSCCQFLRKDSPVFTSDDGDGPPIATAGSAQSEFKLNGSTRLSTAIDPPLLRYSVSPPVRVKPERGDLPLQHFVFPSDERPEAETHRRTTAPLGLDESYESRYSNIGVLFLRWISVCAPLWILANSIVSPRPRFYYTPGIAAAPSQQDFLTTISLLRLHHTMPSQASMVLHKAGVVTFPISSSLELLCMSVDLPDLLTTSPMQLHHSTPVSSIDGSSHSHLCDLQIGVFARITNHPEAFYPLSDVFPHTFWLNECDDRMLRALSATNYWARHGNVEIQGLKPIRPSSLASNFTLSASLEVKLELEIHLVSSVSFVGFKAVCACFSVISSHIGLLGKPEMVEFYETATETVESAIRAIQESTECGILVWRKRSSVPPHVVGNSEMRQHISWGYSISNSF</sequence>
<gene>
    <name evidence="1" type="ORF">Bca52824_018318</name>
</gene>